<dbReference type="PIRSF" id="PIRSF010376">
    <property type="entry name" value="IspE"/>
    <property type="match status" value="1"/>
</dbReference>
<evidence type="ECO:0000256" key="2">
    <source>
        <dbReference type="ARBA" id="ARBA00022679"/>
    </source>
</evidence>
<dbReference type="UniPathway" id="UPA00056">
    <property type="reaction ID" value="UER00094"/>
</dbReference>
<comment type="caution">
    <text evidence="8">The sequence shown here is derived from an EMBL/GenBank/DDBJ whole genome shotgun (WGS) entry which is preliminary data.</text>
</comment>
<dbReference type="GO" id="GO:0050515">
    <property type="term" value="F:4-(cytidine 5'-diphospho)-2-C-methyl-D-erythritol kinase activity"/>
    <property type="evidence" value="ECO:0007669"/>
    <property type="project" value="UniProtKB-UniRule"/>
</dbReference>
<keyword evidence="4 6" id="KW-0418">Kinase</keyword>
<dbReference type="InterPro" id="IPR006204">
    <property type="entry name" value="GHMP_kinase_N_dom"/>
</dbReference>
<sequence length="261" mass="29131">MKIKTSSKLNLFLKVISKRDDGYHDIKTIMSEFDFGDEIFISKSSTDSFNSNMVSTGPNLVEKALLKLREHVSVPSVSIELKKMTPIGSGMGTGSSDAAETLKGLNDFFNLKLDRTMLLKIAAEIGMDVPFFIDGKLALATKRGDKLEAVDGVFKNALVVMDEPVISKNIYTLLEPSDFDSDEPNTLILPVLRNYPKVRDFYYHLQNIDKNFRMSGAGGAFFLIGENDYLNQVKNKVSAKLKMIVDIRVPEVGYDDFIFSS</sequence>
<comment type="function">
    <text evidence="6">Catalyzes the phosphorylation of the position 2 hydroxy group of 4-diphosphocytidyl-2C-methyl-D-erythritol.</text>
</comment>
<dbReference type="EC" id="2.7.1.148" evidence="6"/>
<reference evidence="8 9" key="1">
    <citation type="submission" date="2018-04" db="EMBL/GenBank/DDBJ databases">
        <title>Genomic Encyclopedia of Type Strains, Phase IV (KMG-IV): sequencing the most valuable type-strain genomes for metagenomic binning, comparative biology and taxonomic classification.</title>
        <authorList>
            <person name="Goeker M."/>
        </authorList>
    </citation>
    <scope>NUCLEOTIDE SEQUENCE [LARGE SCALE GENOMIC DNA]</scope>
    <source>
        <strain evidence="8 9">DSM 20705</strain>
    </source>
</reference>
<dbReference type="InterPro" id="IPR004424">
    <property type="entry name" value="IspE"/>
</dbReference>
<keyword evidence="3 6" id="KW-0547">Nucleotide-binding</keyword>
<dbReference type="RefSeq" id="WP_116480427.1">
    <property type="nucleotide sequence ID" value="NZ_QEKV01000009.1"/>
</dbReference>
<dbReference type="Proteomes" id="UP000245793">
    <property type="component" value="Unassembled WGS sequence"/>
</dbReference>
<evidence type="ECO:0000259" key="7">
    <source>
        <dbReference type="Pfam" id="PF00288"/>
    </source>
</evidence>
<evidence type="ECO:0000256" key="4">
    <source>
        <dbReference type="ARBA" id="ARBA00022777"/>
    </source>
</evidence>
<dbReference type="GO" id="GO:0005524">
    <property type="term" value="F:ATP binding"/>
    <property type="evidence" value="ECO:0007669"/>
    <property type="project" value="UniProtKB-UniRule"/>
</dbReference>
<dbReference type="PANTHER" id="PTHR43527:SF2">
    <property type="entry name" value="4-DIPHOSPHOCYTIDYL-2-C-METHYL-D-ERYTHRITOL KINASE, CHLOROPLASTIC"/>
    <property type="match status" value="1"/>
</dbReference>
<dbReference type="GO" id="GO:0019288">
    <property type="term" value="P:isopentenyl diphosphate biosynthetic process, methylerythritol 4-phosphate pathway"/>
    <property type="evidence" value="ECO:0007669"/>
    <property type="project" value="UniProtKB-UniRule"/>
</dbReference>
<comment type="similarity">
    <text evidence="6">Belongs to the GHMP kinase family. IspE subfamily.</text>
</comment>
<dbReference type="HAMAP" id="MF_00061">
    <property type="entry name" value="IspE"/>
    <property type="match status" value="1"/>
</dbReference>
<evidence type="ECO:0000256" key="5">
    <source>
        <dbReference type="ARBA" id="ARBA00022840"/>
    </source>
</evidence>
<keyword evidence="5 6" id="KW-0067">ATP-binding</keyword>
<comment type="caution">
    <text evidence="6">Lacks conserved residue(s) required for the propagation of feature annotation.</text>
</comment>
<evidence type="ECO:0000256" key="3">
    <source>
        <dbReference type="ARBA" id="ARBA00022741"/>
    </source>
</evidence>
<keyword evidence="9" id="KW-1185">Reference proteome</keyword>
<name>A0A2U1E1D5_9FIRM</name>
<feature type="active site" evidence="6">
    <location>
        <position position="8"/>
    </location>
</feature>
<dbReference type="GO" id="GO:0016114">
    <property type="term" value="P:terpenoid biosynthetic process"/>
    <property type="evidence" value="ECO:0007669"/>
    <property type="project" value="InterPro"/>
</dbReference>
<evidence type="ECO:0000313" key="9">
    <source>
        <dbReference type="Proteomes" id="UP000245793"/>
    </source>
</evidence>
<proteinExistence type="inferred from homology"/>
<dbReference type="PANTHER" id="PTHR43527">
    <property type="entry name" value="4-DIPHOSPHOCYTIDYL-2-C-METHYL-D-ERYTHRITOL KINASE, CHLOROPLASTIC"/>
    <property type="match status" value="1"/>
</dbReference>
<evidence type="ECO:0000256" key="6">
    <source>
        <dbReference type="HAMAP-Rule" id="MF_00061"/>
    </source>
</evidence>
<comment type="catalytic activity">
    <reaction evidence="6">
        <text>4-CDP-2-C-methyl-D-erythritol + ATP = 4-CDP-2-C-methyl-D-erythritol 2-phosphate + ADP + H(+)</text>
        <dbReference type="Rhea" id="RHEA:18437"/>
        <dbReference type="ChEBI" id="CHEBI:15378"/>
        <dbReference type="ChEBI" id="CHEBI:30616"/>
        <dbReference type="ChEBI" id="CHEBI:57823"/>
        <dbReference type="ChEBI" id="CHEBI:57919"/>
        <dbReference type="ChEBI" id="CHEBI:456216"/>
        <dbReference type="EC" id="2.7.1.148"/>
    </reaction>
</comment>
<comment type="pathway">
    <text evidence="6">Isoprenoid biosynthesis; isopentenyl diphosphate biosynthesis via DXP pathway; isopentenyl diphosphate from 1-deoxy-D-xylulose 5-phosphate: step 3/6.</text>
</comment>
<evidence type="ECO:0000313" key="8">
    <source>
        <dbReference type="EMBL" id="PVY93764.1"/>
    </source>
</evidence>
<dbReference type="SUPFAM" id="SSF54211">
    <property type="entry name" value="Ribosomal protein S5 domain 2-like"/>
    <property type="match status" value="1"/>
</dbReference>
<feature type="domain" description="GHMP kinase N-terminal" evidence="7">
    <location>
        <begin position="59"/>
        <end position="135"/>
    </location>
</feature>
<dbReference type="Gene3D" id="3.30.230.10">
    <property type="match status" value="1"/>
</dbReference>
<feature type="active site" evidence="6">
    <location>
        <position position="128"/>
    </location>
</feature>
<accession>A0A2U1E1D5</accession>
<dbReference type="EMBL" id="QEKV01000009">
    <property type="protein sequence ID" value="PVY93764.1"/>
    <property type="molecule type" value="Genomic_DNA"/>
</dbReference>
<dbReference type="InterPro" id="IPR020568">
    <property type="entry name" value="Ribosomal_Su5_D2-typ_SF"/>
</dbReference>
<evidence type="ECO:0000256" key="1">
    <source>
        <dbReference type="ARBA" id="ARBA00017473"/>
    </source>
</evidence>
<dbReference type="InterPro" id="IPR014721">
    <property type="entry name" value="Ribsml_uS5_D2-typ_fold_subgr"/>
</dbReference>
<dbReference type="AlphaFoldDB" id="A0A2U1E1D5"/>
<gene>
    <name evidence="6" type="primary">ispE</name>
    <name evidence="8" type="ORF">C7381_10929</name>
</gene>
<keyword evidence="2 6" id="KW-0808">Transferase</keyword>
<protein>
    <recommendedName>
        <fullName evidence="1 6">4-diphosphocytidyl-2-C-methyl-D-erythritol kinase</fullName>
        <shortName evidence="6">CMK</shortName>
        <ecNumber evidence="6">2.7.1.148</ecNumber>
    </recommendedName>
    <alternativeName>
        <fullName evidence="6">4-(cytidine-5'-diphospho)-2-C-methyl-D-erythritol kinase</fullName>
    </alternativeName>
</protein>
<organism evidence="8 9">
    <name type="scientific">Ezakiella coagulans</name>
    <dbReference type="NCBI Taxonomy" id="46507"/>
    <lineage>
        <taxon>Bacteria</taxon>
        <taxon>Bacillati</taxon>
        <taxon>Bacillota</taxon>
        <taxon>Tissierellia</taxon>
        <taxon>Ezakiella</taxon>
    </lineage>
</organism>
<dbReference type="Pfam" id="PF00288">
    <property type="entry name" value="GHMP_kinases_N"/>
    <property type="match status" value="1"/>
</dbReference>
<keyword evidence="6" id="KW-0414">Isoprene biosynthesis</keyword>